<accession>A0A072R302</accession>
<name>A0A072R302_BARBA</name>
<dbReference type="PATRIC" id="fig|1293911.3.peg.434"/>
<dbReference type="AlphaFoldDB" id="A0A072R302"/>
<evidence type="ECO:0000256" key="1">
    <source>
        <dbReference type="SAM" id="MobiDB-lite"/>
    </source>
</evidence>
<evidence type="ECO:0000313" key="3">
    <source>
        <dbReference type="Proteomes" id="UP000031740"/>
    </source>
</evidence>
<dbReference type="Proteomes" id="UP000031740">
    <property type="component" value="Unassembled WGS sequence"/>
</dbReference>
<dbReference type="EMBL" id="ASIV01000003">
    <property type="protein sequence ID" value="KEG20333.1"/>
    <property type="molecule type" value="Genomic_DNA"/>
</dbReference>
<comment type="caution">
    <text evidence="2">The sequence shown here is derived from an EMBL/GenBank/DDBJ whole genome shotgun (WGS) entry which is preliminary data.</text>
</comment>
<sequence length="96" mass="10993">MAFFPFSIADIDDPEQIRVVFYANGRMGHLPLNALLNQMHKRVERADKKTNKNYVKMEQRISALEDCVTTIMKSKKYDDEKAKGDGKSDDLSPTLL</sequence>
<feature type="compositionally biased region" description="Basic and acidic residues" evidence="1">
    <location>
        <begin position="77"/>
        <end position="90"/>
    </location>
</feature>
<gene>
    <name evidence="2" type="ORF">H710_00408</name>
</gene>
<dbReference type="RefSeq" id="WP_041849173.1">
    <property type="nucleotide sequence ID" value="NZ_KL503802.1"/>
</dbReference>
<dbReference type="HOGENOM" id="CLU_170881_1_0_5"/>
<feature type="region of interest" description="Disordered" evidence="1">
    <location>
        <begin position="77"/>
        <end position="96"/>
    </location>
</feature>
<reference evidence="2 3" key="1">
    <citation type="submission" date="2013-04" db="EMBL/GenBank/DDBJ databases">
        <title>The Genome Sequence of Bartonella bacilliformis Ver097.</title>
        <authorList>
            <consortium name="The Broad Institute Genomics Platform"/>
            <consortium name="The Broad Institute Genome Sequencing Center for Infectious Disease"/>
            <person name="Feldgarden M."/>
            <person name="Kirby J."/>
            <person name="Birtles R."/>
            <person name="Dasch G."/>
            <person name="Hendrix L."/>
            <person name="Koehler J."/>
            <person name="Walker B."/>
            <person name="Young S.K."/>
            <person name="Zeng Q."/>
            <person name="Gargeya S."/>
            <person name="Fitzgerald M."/>
            <person name="Haas B."/>
            <person name="Abouelleil A."/>
            <person name="Allen A.W."/>
            <person name="Alvarado L."/>
            <person name="Arachchi H.M."/>
            <person name="Berlin A.M."/>
            <person name="Chapman S.B."/>
            <person name="Gainer-Dewar J."/>
            <person name="Goldberg J."/>
            <person name="Griggs A."/>
            <person name="Gujja S."/>
            <person name="Hansen M."/>
            <person name="Howarth C."/>
            <person name="Imamovic A."/>
            <person name="Ireland A."/>
            <person name="Larimer J."/>
            <person name="McCowan C."/>
            <person name="Murphy C."/>
            <person name="Pearson M."/>
            <person name="Poon T.W."/>
            <person name="Priest M."/>
            <person name="Roberts A."/>
            <person name="Saif S."/>
            <person name="Shea T."/>
            <person name="Sisk P."/>
            <person name="Sykes S."/>
            <person name="Wortman J."/>
            <person name="Nusbaum C."/>
            <person name="Birren B."/>
        </authorList>
    </citation>
    <scope>NUCLEOTIDE SEQUENCE [LARGE SCALE GENOMIC DNA]</scope>
    <source>
        <strain evidence="2 3">Ver097</strain>
    </source>
</reference>
<protein>
    <submittedName>
        <fullName evidence="2">Uncharacterized protein</fullName>
    </submittedName>
</protein>
<organism evidence="2 3">
    <name type="scientific">Bartonella bacilliformis Ver097</name>
    <dbReference type="NCBI Taxonomy" id="1293911"/>
    <lineage>
        <taxon>Bacteria</taxon>
        <taxon>Pseudomonadati</taxon>
        <taxon>Pseudomonadota</taxon>
        <taxon>Alphaproteobacteria</taxon>
        <taxon>Hyphomicrobiales</taxon>
        <taxon>Bartonellaceae</taxon>
        <taxon>Bartonella</taxon>
    </lineage>
</organism>
<evidence type="ECO:0000313" key="2">
    <source>
        <dbReference type="EMBL" id="KEG20333.1"/>
    </source>
</evidence>
<dbReference type="STRING" id="1293911.H710_00408"/>
<proteinExistence type="predicted"/>